<dbReference type="RefSeq" id="WP_123400788.1">
    <property type="nucleotide sequence ID" value="NZ_RJVI01000001.1"/>
</dbReference>
<feature type="transmembrane region" description="Helical" evidence="7">
    <location>
        <begin position="112"/>
        <end position="134"/>
    </location>
</feature>
<keyword evidence="3 9" id="KW-0808">Transferase</keyword>
<dbReference type="GO" id="GO:0016020">
    <property type="term" value="C:membrane"/>
    <property type="evidence" value="ECO:0007669"/>
    <property type="project" value="UniProtKB-SubCell"/>
</dbReference>
<feature type="transmembrane region" description="Helical" evidence="7">
    <location>
        <begin position="47"/>
        <end position="68"/>
    </location>
</feature>
<evidence type="ECO:0000256" key="2">
    <source>
        <dbReference type="ARBA" id="ARBA00006464"/>
    </source>
</evidence>
<feature type="transmembrane region" description="Helical" evidence="7">
    <location>
        <begin position="12"/>
        <end position="35"/>
    </location>
</feature>
<feature type="transmembrane region" description="Helical" evidence="7">
    <location>
        <begin position="80"/>
        <end position="100"/>
    </location>
</feature>
<evidence type="ECO:0000313" key="10">
    <source>
        <dbReference type="Proteomes" id="UP000276634"/>
    </source>
</evidence>
<keyword evidence="5 7" id="KW-1133">Transmembrane helix</keyword>
<organism evidence="9 10">
    <name type="scientific">Inmirania thermothiophila</name>
    <dbReference type="NCBI Taxonomy" id="1750597"/>
    <lineage>
        <taxon>Bacteria</taxon>
        <taxon>Pseudomonadati</taxon>
        <taxon>Pseudomonadota</taxon>
        <taxon>Gammaproteobacteria</taxon>
        <taxon>Chromatiales</taxon>
        <taxon>Ectothiorhodospiraceae</taxon>
        <taxon>Inmirania</taxon>
    </lineage>
</organism>
<dbReference type="NCBIfam" id="TIGR03023">
    <property type="entry name" value="WcaJ_sugtrans"/>
    <property type="match status" value="1"/>
</dbReference>
<evidence type="ECO:0000313" key="9">
    <source>
        <dbReference type="EMBL" id="ROR35152.1"/>
    </source>
</evidence>
<dbReference type="SUPFAM" id="SSF51735">
    <property type="entry name" value="NAD(P)-binding Rossmann-fold domains"/>
    <property type="match status" value="1"/>
</dbReference>
<sequence length="469" mass="53337">MRARGLLREYARTLSVVARTLDALAVVLAALAAYGLRFGELHLPRHYQIALVVGALLTLVVFPYFHVYQSWRGRSAFAHLRQVALAWAAVAAGLVILGTATKTSVLFSRHWMWMWGAGGFAMLLLFRLVLTYVLRLMRARGLNHRRALIVGTGRQAREIARRLRENPWVGIDLVGFVAENGGPGSGTLDGHPILGRIDRLGALVAERPVDEVWIALPLRAEERLQQILHELRHCTANIRYFPDLFGFRLLNHAVTEIAGLPVLDLSVTPMSGINRLVKAVEDRVLAAVILVLVSPLMLLIAIGVKLSSPGPVLFKQRRHGWDGRPIKVYKFRTMVVHEEPPGKLTQARRDDPRVTRFGAFLRRTSLDELPQFFNVLQGRMSIVGPRPHAVEHNEQYKELVEAYMLRHKVKPGITGWAQVNGWRGETDTIDKMRKRVEYDLYYIENWSLWFDLKIIFLTLFRGFVHRHAY</sequence>
<comment type="subcellular location">
    <subcellularLocation>
        <location evidence="1">Membrane</location>
        <topology evidence="1">Multi-pass membrane protein</topology>
    </subcellularLocation>
</comment>
<feature type="domain" description="Bacterial sugar transferase" evidence="8">
    <location>
        <begin position="278"/>
        <end position="461"/>
    </location>
</feature>
<dbReference type="AlphaFoldDB" id="A0A3N1YBV3"/>
<dbReference type="Gene3D" id="3.40.50.720">
    <property type="entry name" value="NAD(P)-binding Rossmann-like Domain"/>
    <property type="match status" value="1"/>
</dbReference>
<evidence type="ECO:0000256" key="1">
    <source>
        <dbReference type="ARBA" id="ARBA00004141"/>
    </source>
</evidence>
<evidence type="ECO:0000256" key="6">
    <source>
        <dbReference type="ARBA" id="ARBA00023136"/>
    </source>
</evidence>
<dbReference type="InterPro" id="IPR036291">
    <property type="entry name" value="NAD(P)-bd_dom_sf"/>
</dbReference>
<dbReference type="OrthoDB" id="9808602at2"/>
<evidence type="ECO:0000256" key="5">
    <source>
        <dbReference type="ARBA" id="ARBA00022989"/>
    </source>
</evidence>
<dbReference type="PANTHER" id="PTHR30576:SF21">
    <property type="entry name" value="UDP-GLUCOSE:UNDECAPRENYL-PHOSPHATE GLUCOSE-1-PHOSPHATE TRANSFERASE"/>
    <property type="match status" value="1"/>
</dbReference>
<dbReference type="NCBIfam" id="TIGR03025">
    <property type="entry name" value="EPS_sugtrans"/>
    <property type="match status" value="1"/>
</dbReference>
<keyword evidence="10" id="KW-1185">Reference proteome</keyword>
<name>A0A3N1YBV3_9GAMM</name>
<dbReference type="Pfam" id="PF13727">
    <property type="entry name" value="CoA_binding_3"/>
    <property type="match status" value="1"/>
</dbReference>
<dbReference type="GO" id="GO:0089702">
    <property type="term" value="F:undecaprenyl-phosphate glucose phosphotransferase activity"/>
    <property type="evidence" value="ECO:0007669"/>
    <property type="project" value="TreeGrafter"/>
</dbReference>
<reference evidence="9 10" key="1">
    <citation type="submission" date="2018-11" db="EMBL/GenBank/DDBJ databases">
        <title>Genomic Encyclopedia of Type Strains, Phase IV (KMG-IV): sequencing the most valuable type-strain genomes for metagenomic binning, comparative biology and taxonomic classification.</title>
        <authorList>
            <person name="Goeker M."/>
        </authorList>
    </citation>
    <scope>NUCLEOTIDE SEQUENCE [LARGE SCALE GENOMIC DNA]</scope>
    <source>
        <strain evidence="9 10">DSM 100275</strain>
    </source>
</reference>
<dbReference type="EMBL" id="RJVI01000001">
    <property type="protein sequence ID" value="ROR35152.1"/>
    <property type="molecule type" value="Genomic_DNA"/>
</dbReference>
<comment type="caution">
    <text evidence="9">The sequence shown here is derived from an EMBL/GenBank/DDBJ whole genome shotgun (WGS) entry which is preliminary data.</text>
</comment>
<dbReference type="PANTHER" id="PTHR30576">
    <property type="entry name" value="COLANIC BIOSYNTHESIS UDP-GLUCOSE LIPID CARRIER TRANSFERASE"/>
    <property type="match status" value="1"/>
</dbReference>
<dbReference type="InterPro" id="IPR017475">
    <property type="entry name" value="EPS_sugar_tfrase"/>
</dbReference>
<evidence type="ECO:0000259" key="8">
    <source>
        <dbReference type="Pfam" id="PF02397"/>
    </source>
</evidence>
<dbReference type="InterPro" id="IPR003362">
    <property type="entry name" value="Bact_transf"/>
</dbReference>
<dbReference type="GO" id="GO:0009242">
    <property type="term" value="P:colanic acid biosynthetic process"/>
    <property type="evidence" value="ECO:0007669"/>
    <property type="project" value="TreeGrafter"/>
</dbReference>
<feature type="transmembrane region" description="Helical" evidence="7">
    <location>
        <begin position="284"/>
        <end position="304"/>
    </location>
</feature>
<dbReference type="Proteomes" id="UP000276634">
    <property type="component" value="Unassembled WGS sequence"/>
</dbReference>
<evidence type="ECO:0000256" key="3">
    <source>
        <dbReference type="ARBA" id="ARBA00022679"/>
    </source>
</evidence>
<keyword evidence="6 7" id="KW-0472">Membrane</keyword>
<dbReference type="InterPro" id="IPR017473">
    <property type="entry name" value="Undecaprenyl-P_gluc_Ptfrase"/>
</dbReference>
<gene>
    <name evidence="9" type="ORF">EDC57_1069</name>
</gene>
<proteinExistence type="inferred from homology"/>
<dbReference type="Pfam" id="PF02397">
    <property type="entry name" value="Bac_transf"/>
    <property type="match status" value="1"/>
</dbReference>
<evidence type="ECO:0000256" key="4">
    <source>
        <dbReference type="ARBA" id="ARBA00022692"/>
    </source>
</evidence>
<protein>
    <submittedName>
        <fullName evidence="9">Putative colanic acid biosynthesis UDP-glucose lipid carrier transferase</fullName>
    </submittedName>
</protein>
<comment type="similarity">
    <text evidence="2">Belongs to the bacterial sugar transferase family.</text>
</comment>
<evidence type="ECO:0000256" key="7">
    <source>
        <dbReference type="SAM" id="Phobius"/>
    </source>
</evidence>
<accession>A0A3N1YBV3</accession>
<keyword evidence="4 7" id="KW-0812">Transmembrane</keyword>